<dbReference type="EMBL" id="JAFIQS020000013">
    <property type="protein sequence ID" value="KAH9474475.1"/>
    <property type="molecule type" value="Genomic_DNA"/>
</dbReference>
<dbReference type="Proteomes" id="UP000664032">
    <property type="component" value="Unassembled WGS sequence"/>
</dbReference>
<reference evidence="1" key="1">
    <citation type="submission" date="2021-10" db="EMBL/GenBank/DDBJ databases">
        <title>Psilocybe cubensis genome.</title>
        <authorList>
            <person name="Mckernan K.J."/>
            <person name="Crawford S."/>
            <person name="Trippe A."/>
            <person name="Kane L.T."/>
            <person name="Mclaughlin S."/>
        </authorList>
    </citation>
    <scope>NUCLEOTIDE SEQUENCE</scope>
    <source>
        <strain evidence="1">MGC-MH-2018</strain>
    </source>
</reference>
<comment type="caution">
    <text evidence="1">The sequence shown here is derived from an EMBL/GenBank/DDBJ whole genome shotgun (WGS) entry which is preliminary data.</text>
</comment>
<keyword evidence="2" id="KW-1185">Reference proteome</keyword>
<evidence type="ECO:0000313" key="1">
    <source>
        <dbReference type="EMBL" id="KAH9474475.1"/>
    </source>
</evidence>
<name>A0ACB8GFK2_PSICU</name>
<protein>
    <submittedName>
        <fullName evidence="1">Uncharacterized protein</fullName>
    </submittedName>
</protein>
<accession>A0ACB8GFK2</accession>
<evidence type="ECO:0000313" key="2">
    <source>
        <dbReference type="Proteomes" id="UP000664032"/>
    </source>
</evidence>
<sequence length="412" mass="47765">MQPDVDLWAGRSSDKLAYVGLPGTRGVVQPIKEIKPGFRLAFKPCLRKQGLDERLFSKRNLTFAGGQVIFGCRRAHEWREDHVFEDRYTKSHGLVESRDKDPDDIGEFEGLIQSYAGLALTYRSDIYNAFAGIMRYFKTDLKVTLCHGIPDKFFDWFLIWGPLDPQTRLHDAPSWSWSGWQGAPFPRIWDWYSRSISRIRVAQRKRTWIIWYQRRAHNLEDCIRVWTPKADVAVTSRGPRNFYGGHVQNRFPFDCSRTEPTPRTLTGAPTYTPDAYNPNPGSGFLQFWTVSAMFKLDKAQSPPPKIKPKSGYTMLGIYGDSKRELGIIYLRPDWCKNNVPNVFEFIVICEARDERAKDGRMDNEPGWRYMVMLIEWHGEGQWAERVAVGWIKKRYLEKALGDGPVWKEIILG</sequence>
<gene>
    <name evidence="1" type="ORF">JR316_0012934</name>
</gene>
<proteinExistence type="predicted"/>
<organism evidence="1 2">
    <name type="scientific">Psilocybe cubensis</name>
    <name type="common">Psychedelic mushroom</name>
    <name type="synonym">Stropharia cubensis</name>
    <dbReference type="NCBI Taxonomy" id="181762"/>
    <lineage>
        <taxon>Eukaryota</taxon>
        <taxon>Fungi</taxon>
        <taxon>Dikarya</taxon>
        <taxon>Basidiomycota</taxon>
        <taxon>Agaricomycotina</taxon>
        <taxon>Agaricomycetes</taxon>
        <taxon>Agaricomycetidae</taxon>
        <taxon>Agaricales</taxon>
        <taxon>Agaricineae</taxon>
        <taxon>Strophariaceae</taxon>
        <taxon>Psilocybe</taxon>
    </lineage>
</organism>